<dbReference type="CDD" id="cd07477">
    <property type="entry name" value="Peptidases_S8_Subtilisin_subset"/>
    <property type="match status" value="1"/>
</dbReference>
<evidence type="ECO:0000256" key="1">
    <source>
        <dbReference type="ARBA" id="ARBA00011073"/>
    </source>
</evidence>
<keyword evidence="3" id="KW-0479">Metal-binding</keyword>
<dbReference type="PROSITE" id="PS51820">
    <property type="entry name" value="PA14"/>
    <property type="match status" value="2"/>
</dbReference>
<dbReference type="InterPro" id="IPR050131">
    <property type="entry name" value="Peptidase_S8_subtilisin-like"/>
</dbReference>
<dbReference type="InterPro" id="IPR037045">
    <property type="entry name" value="S8pro/Inhibitor_I9_sf"/>
</dbReference>
<dbReference type="Proteomes" id="UP000812277">
    <property type="component" value="Unassembled WGS sequence"/>
</dbReference>
<dbReference type="Gene3D" id="3.90.182.10">
    <property type="entry name" value="Toxin - Anthrax Protective Antigen,domain 1"/>
    <property type="match status" value="2"/>
</dbReference>
<evidence type="ECO:0000256" key="5">
    <source>
        <dbReference type="ARBA" id="ARBA00022825"/>
    </source>
</evidence>
<dbReference type="SUPFAM" id="SSF52743">
    <property type="entry name" value="Subtilisin-like"/>
    <property type="match status" value="1"/>
</dbReference>
<dbReference type="Pfam" id="PF07691">
    <property type="entry name" value="PA14"/>
    <property type="match status" value="2"/>
</dbReference>
<comment type="caution">
    <text evidence="9">The sequence shown here is derived from an EMBL/GenBank/DDBJ whole genome shotgun (WGS) entry which is preliminary data.</text>
</comment>
<reference evidence="9 10" key="1">
    <citation type="submission" date="2021-07" db="EMBL/GenBank/DDBJ databases">
        <title>Paenibacillus radiodurans sp. nov., isolated from the southeastern edge of Tengger Desert.</title>
        <authorList>
            <person name="Zhang G."/>
        </authorList>
    </citation>
    <scope>NUCLEOTIDE SEQUENCE [LARGE SCALE GENOMIC DNA]</scope>
    <source>
        <strain evidence="9 10">DT7-4</strain>
    </source>
</reference>
<organism evidence="9 10">
    <name type="scientific">Paenibacillus oenotherae</name>
    <dbReference type="NCBI Taxonomy" id="1435645"/>
    <lineage>
        <taxon>Bacteria</taxon>
        <taxon>Bacillati</taxon>
        <taxon>Bacillota</taxon>
        <taxon>Bacilli</taxon>
        <taxon>Bacillales</taxon>
        <taxon>Paenibacillaceae</taxon>
        <taxon>Paenibacillus</taxon>
    </lineage>
</organism>
<keyword evidence="2 6" id="KW-0645">Protease</keyword>
<dbReference type="InterPro" id="IPR034202">
    <property type="entry name" value="Subtilisin_Carlsberg-like"/>
</dbReference>
<keyword evidence="10" id="KW-1185">Reference proteome</keyword>
<dbReference type="PROSITE" id="PS51892">
    <property type="entry name" value="SUBTILASE"/>
    <property type="match status" value="1"/>
</dbReference>
<feature type="active site" description="Charge relay system" evidence="6">
    <location>
        <position position="172"/>
    </location>
</feature>
<dbReference type="PROSITE" id="PS00138">
    <property type="entry name" value="SUBTILASE_SER"/>
    <property type="match status" value="1"/>
</dbReference>
<dbReference type="InterPro" id="IPR022398">
    <property type="entry name" value="Peptidase_S8_His-AS"/>
</dbReference>
<feature type="domain" description="PA14" evidence="8">
    <location>
        <begin position="621"/>
        <end position="758"/>
    </location>
</feature>
<protein>
    <submittedName>
        <fullName evidence="9">S8 family serine peptidase</fullName>
    </submittedName>
</protein>
<feature type="active site" description="Charge relay system" evidence="6">
    <location>
        <position position="143"/>
    </location>
</feature>
<dbReference type="PRINTS" id="PR00723">
    <property type="entry name" value="SUBTILISIN"/>
</dbReference>
<accession>A0ABS7D729</accession>
<proteinExistence type="inferred from homology"/>
<evidence type="ECO:0000313" key="9">
    <source>
        <dbReference type="EMBL" id="MBW7475743.1"/>
    </source>
</evidence>
<gene>
    <name evidence="9" type="ORF">K0T92_13395</name>
</gene>
<evidence type="ECO:0000256" key="3">
    <source>
        <dbReference type="ARBA" id="ARBA00022723"/>
    </source>
</evidence>
<dbReference type="SUPFAM" id="SSF56988">
    <property type="entry name" value="Anthrax protective antigen"/>
    <property type="match status" value="2"/>
</dbReference>
<dbReference type="RefSeq" id="WP_219872986.1">
    <property type="nucleotide sequence ID" value="NZ_JAHZIJ010000008.1"/>
</dbReference>
<evidence type="ECO:0000256" key="4">
    <source>
        <dbReference type="ARBA" id="ARBA00022801"/>
    </source>
</evidence>
<dbReference type="Gene3D" id="2.60.40.10">
    <property type="entry name" value="Immunoglobulins"/>
    <property type="match status" value="1"/>
</dbReference>
<comment type="similarity">
    <text evidence="1 6">Belongs to the peptidase S8 family.</text>
</comment>
<evidence type="ECO:0000259" key="8">
    <source>
        <dbReference type="PROSITE" id="PS51820"/>
    </source>
</evidence>
<keyword evidence="4 6" id="KW-0378">Hydrolase</keyword>
<dbReference type="InterPro" id="IPR037524">
    <property type="entry name" value="PA14/GLEYA"/>
</dbReference>
<dbReference type="Gene3D" id="3.40.50.200">
    <property type="entry name" value="Peptidase S8/S53 domain"/>
    <property type="match status" value="1"/>
</dbReference>
<evidence type="ECO:0000313" key="10">
    <source>
        <dbReference type="Proteomes" id="UP000812277"/>
    </source>
</evidence>
<dbReference type="InterPro" id="IPR023828">
    <property type="entry name" value="Peptidase_S8_Ser-AS"/>
</dbReference>
<dbReference type="PROSITE" id="PS00137">
    <property type="entry name" value="SUBTILASE_HIS"/>
    <property type="match status" value="1"/>
</dbReference>
<dbReference type="SMART" id="SM00758">
    <property type="entry name" value="PA14"/>
    <property type="match status" value="2"/>
</dbReference>
<sequence>MLSKFVKWTVVASMMTLSIAAAGPVSAVAKEPQKFVDEQLLKNPSEEKRVIVQYKPEAAAERKASKKKYKKHKQYKHINAESMTVTPQELEELIADKSILSIEEDGIIQAEAQTEDWGIDRIQADKSWANGLTGDNVKVAVFDTGIADHDDLTIMGKINYTVSSTDGDLNGHGTHVAGIIAAHDNTIGTVGAAPDVDLYSVKVLGDDGQGLFSFLFDGLDWAIDNDIDIINLSLSSATYSPLLEDAFDTAYNNGILIFAAAGNNSTNSSGDDTTRYPAGFDSVIAVANGNKLDERSIDSNKGPHLELTAPGTAVYSTAIGNSYTYKSGTSMASPYAAAVAALYMEQYPTYTNVQIRNKLIETAYDLGVPGRDSSYGYGWVQAPFSTPYGTGLYAEYYNNANLTDLVMTRIDSKVVFDWGWGSPAAGIDPETFSVRWSGQVLPLYSETYEFSTNANDGVRLWVDGQLIIDDWNNHPTPAFNTGTISLTGGQKYDIVMEFYDNVDHAGAELIWYSPSQAYENVPKRLLYPDVPVSGPAAPTGLTATAGVGSVALSWTASTGATGYNVKRSTTSGGPYTTIASNVTGTSRYDIGPANNMTYYYVVSALDGPAESANSTQASALVEASGLRGEYFNNMDFTSPIALRTDNNVNFNWGTGSPAPGVDPDTFSVRWKGMIKPQYTETYTFYTNTDDGVRLYVNNELVIDNWTDHALTENSGTITLTAGQKYHIKLEYYDNIFDAVVQLSWSSSSQSKQIVPSNRLYLP</sequence>
<dbReference type="Pfam" id="PF00082">
    <property type="entry name" value="Peptidase_S8"/>
    <property type="match status" value="1"/>
</dbReference>
<evidence type="ECO:0000256" key="6">
    <source>
        <dbReference type="PROSITE-ProRule" id="PRU01240"/>
    </source>
</evidence>
<dbReference type="InterPro" id="IPR036852">
    <property type="entry name" value="Peptidase_S8/S53_dom_sf"/>
</dbReference>
<dbReference type="InterPro" id="IPR015500">
    <property type="entry name" value="Peptidase_S8_subtilisin-rel"/>
</dbReference>
<feature type="domain" description="PA14" evidence="8">
    <location>
        <begin position="387"/>
        <end position="525"/>
    </location>
</feature>
<dbReference type="InterPro" id="IPR013783">
    <property type="entry name" value="Ig-like_fold"/>
</dbReference>
<name>A0ABS7D729_9BACL</name>
<dbReference type="SUPFAM" id="SSF54897">
    <property type="entry name" value="Protease propeptides/inhibitors"/>
    <property type="match status" value="1"/>
</dbReference>
<evidence type="ECO:0000256" key="7">
    <source>
        <dbReference type="SAM" id="SignalP"/>
    </source>
</evidence>
<keyword evidence="5 6" id="KW-0720">Serine protease</keyword>
<feature type="chain" id="PRO_5046504411" evidence="7">
    <location>
        <begin position="28"/>
        <end position="762"/>
    </location>
</feature>
<feature type="signal peptide" evidence="7">
    <location>
        <begin position="1"/>
        <end position="27"/>
    </location>
</feature>
<dbReference type="PANTHER" id="PTHR43806">
    <property type="entry name" value="PEPTIDASE S8"/>
    <property type="match status" value="1"/>
</dbReference>
<dbReference type="PANTHER" id="PTHR43806:SF11">
    <property type="entry name" value="CEREVISIN-RELATED"/>
    <property type="match status" value="1"/>
</dbReference>
<dbReference type="InterPro" id="IPR011658">
    <property type="entry name" value="PA14_dom"/>
</dbReference>
<dbReference type="Gene3D" id="3.30.70.80">
    <property type="entry name" value="Peptidase S8 propeptide/proteinase inhibitor I9"/>
    <property type="match status" value="1"/>
</dbReference>
<feature type="active site" description="Charge relay system" evidence="6">
    <location>
        <position position="330"/>
    </location>
</feature>
<dbReference type="InterPro" id="IPR000209">
    <property type="entry name" value="Peptidase_S8/S53_dom"/>
</dbReference>
<keyword evidence="7" id="KW-0732">Signal</keyword>
<dbReference type="EMBL" id="JAHZIJ010000008">
    <property type="protein sequence ID" value="MBW7475743.1"/>
    <property type="molecule type" value="Genomic_DNA"/>
</dbReference>
<evidence type="ECO:0000256" key="2">
    <source>
        <dbReference type="ARBA" id="ARBA00022670"/>
    </source>
</evidence>